<sequence>MDEVSLLSELDMANKATSGDEVVLSLSGHGATNPLSPSFYID</sequence>
<reference evidence="1 2" key="1">
    <citation type="journal article" date="2018" name="Front. Plant Sci.">
        <title>Red Clover (Trifolium pratense) and Zigzag Clover (T. medium) - A Picture of Genomic Similarities and Differences.</title>
        <authorList>
            <person name="Dluhosova J."/>
            <person name="Istvanek J."/>
            <person name="Nedelnik J."/>
            <person name="Repkova J."/>
        </authorList>
    </citation>
    <scope>NUCLEOTIDE SEQUENCE [LARGE SCALE GENOMIC DNA]</scope>
    <source>
        <strain evidence="2">cv. 10/8</strain>
        <tissue evidence="1">Leaf</tissue>
    </source>
</reference>
<name>A0A392T6J4_9FABA</name>
<protein>
    <submittedName>
        <fullName evidence="1">Uncharacterized protein</fullName>
    </submittedName>
</protein>
<evidence type="ECO:0000313" key="2">
    <source>
        <dbReference type="Proteomes" id="UP000265520"/>
    </source>
</evidence>
<dbReference type="Proteomes" id="UP000265520">
    <property type="component" value="Unassembled WGS sequence"/>
</dbReference>
<organism evidence="1 2">
    <name type="scientific">Trifolium medium</name>
    <dbReference type="NCBI Taxonomy" id="97028"/>
    <lineage>
        <taxon>Eukaryota</taxon>
        <taxon>Viridiplantae</taxon>
        <taxon>Streptophyta</taxon>
        <taxon>Embryophyta</taxon>
        <taxon>Tracheophyta</taxon>
        <taxon>Spermatophyta</taxon>
        <taxon>Magnoliopsida</taxon>
        <taxon>eudicotyledons</taxon>
        <taxon>Gunneridae</taxon>
        <taxon>Pentapetalae</taxon>
        <taxon>rosids</taxon>
        <taxon>fabids</taxon>
        <taxon>Fabales</taxon>
        <taxon>Fabaceae</taxon>
        <taxon>Papilionoideae</taxon>
        <taxon>50 kb inversion clade</taxon>
        <taxon>NPAAA clade</taxon>
        <taxon>Hologalegina</taxon>
        <taxon>IRL clade</taxon>
        <taxon>Trifolieae</taxon>
        <taxon>Trifolium</taxon>
    </lineage>
</organism>
<evidence type="ECO:0000313" key="1">
    <source>
        <dbReference type="EMBL" id="MCI55786.1"/>
    </source>
</evidence>
<dbReference type="AlphaFoldDB" id="A0A392T6J4"/>
<keyword evidence="2" id="KW-1185">Reference proteome</keyword>
<accession>A0A392T6J4</accession>
<comment type="caution">
    <text evidence="1">The sequence shown here is derived from an EMBL/GenBank/DDBJ whole genome shotgun (WGS) entry which is preliminary data.</text>
</comment>
<proteinExistence type="predicted"/>
<dbReference type="EMBL" id="LXQA010501533">
    <property type="protein sequence ID" value="MCI55786.1"/>
    <property type="molecule type" value="Genomic_DNA"/>
</dbReference>